<feature type="compositionally biased region" description="Acidic residues" evidence="1">
    <location>
        <begin position="367"/>
        <end position="378"/>
    </location>
</feature>
<feature type="compositionally biased region" description="Polar residues" evidence="1">
    <location>
        <begin position="613"/>
        <end position="630"/>
    </location>
</feature>
<feature type="compositionally biased region" description="Basic and acidic residues" evidence="1">
    <location>
        <begin position="335"/>
        <end position="348"/>
    </location>
</feature>
<dbReference type="AlphaFoldDB" id="A0A9W7SZQ8"/>
<dbReference type="Proteomes" id="UP001138500">
    <property type="component" value="Unassembled WGS sequence"/>
</dbReference>
<feature type="compositionally biased region" description="Basic and acidic residues" evidence="1">
    <location>
        <begin position="357"/>
        <end position="366"/>
    </location>
</feature>
<evidence type="ECO:0000256" key="1">
    <source>
        <dbReference type="SAM" id="MobiDB-lite"/>
    </source>
</evidence>
<feature type="region of interest" description="Disordered" evidence="1">
    <location>
        <begin position="1"/>
        <end position="74"/>
    </location>
</feature>
<comment type="caution">
    <text evidence="2">The sequence shown here is derived from an EMBL/GenBank/DDBJ whole genome shotgun (WGS) entry which is preliminary data.</text>
</comment>
<feature type="region of interest" description="Disordered" evidence="1">
    <location>
        <begin position="147"/>
        <end position="302"/>
    </location>
</feature>
<feature type="compositionally biased region" description="Low complexity" evidence="1">
    <location>
        <begin position="176"/>
        <end position="190"/>
    </location>
</feature>
<feature type="compositionally biased region" description="Acidic residues" evidence="1">
    <location>
        <begin position="632"/>
        <end position="646"/>
    </location>
</feature>
<organism evidence="2 3">
    <name type="scientific">Teratosphaeria destructans</name>
    <dbReference type="NCBI Taxonomy" id="418781"/>
    <lineage>
        <taxon>Eukaryota</taxon>
        <taxon>Fungi</taxon>
        <taxon>Dikarya</taxon>
        <taxon>Ascomycota</taxon>
        <taxon>Pezizomycotina</taxon>
        <taxon>Dothideomycetes</taxon>
        <taxon>Dothideomycetidae</taxon>
        <taxon>Mycosphaerellales</taxon>
        <taxon>Teratosphaeriaceae</taxon>
        <taxon>Teratosphaeria</taxon>
    </lineage>
</organism>
<gene>
    <name evidence="2" type="ORF">Tdes44962_MAKER01359</name>
</gene>
<name>A0A9W7SZQ8_9PEZI</name>
<evidence type="ECO:0000313" key="2">
    <source>
        <dbReference type="EMBL" id="KAH9844812.1"/>
    </source>
</evidence>
<feature type="compositionally biased region" description="Basic and acidic residues" evidence="1">
    <location>
        <begin position="408"/>
        <end position="418"/>
    </location>
</feature>
<feature type="compositionally biased region" description="Basic and acidic residues" evidence="1">
    <location>
        <begin position="147"/>
        <end position="162"/>
    </location>
</feature>
<dbReference type="OrthoDB" id="3915580at2759"/>
<reference evidence="2 3" key="2">
    <citation type="journal article" date="2021" name="Curr. Genet.">
        <title>Genetic response to nitrogen starvation in the aggressive Eucalyptus foliar pathogen Teratosphaeria destructans.</title>
        <authorList>
            <person name="Havenga M."/>
            <person name="Wingfield B.D."/>
            <person name="Wingfield M.J."/>
            <person name="Dreyer L.L."/>
            <person name="Roets F."/>
            <person name="Aylward J."/>
        </authorList>
    </citation>
    <scope>NUCLEOTIDE SEQUENCE [LARGE SCALE GENOMIC DNA]</scope>
    <source>
        <strain evidence="2">CMW44962</strain>
    </source>
</reference>
<sequence>MDERLHRPSASETYELEVKADDNGLVPPAEAVEHSSPHFSQGPLANSDRRRDSSDDDNDTDDGERLSWRRPTGALTPANTWVLSEVASEKLPSHFDQDLRTKSFGLGTGDIIETLDLSERPASLIGAVDEHLRHFQDQLLTVDEDQAGEHDLEPEDKHRLQVDEPPSVSPERMPKLVRSSSQQRSSSVPSKPRPLKSALATSPPKSPPENDCCHYKRKKAHFEDDLSASDLALRRTSTAPGRPESSIILSDDPLAAGPMEPTQDDSEPSGRDRAEDFDVEGYGTEQMETSHEDGQEADDSLSRVALDDDSTYLTPRAALIGDHLESTLVVEARVIDDRTPSTANDDKPASAFGHSMASEREGRLDAEESDSTEGEGTGDNDISVLLPSDSVRAAEDATLRKVASTSDMARDRHDHHDAGAVGPRRRASSMSSYTRQKGRLRFHASISAKAAPAECAITACSVRRAESPKLNTVYEHPAARYRQDELDKRPTKTAQTVVTPGSSTLQMVWEEPATSTSEDDVTLFEEPGAGRTTELGDPPLDTVVAIPDSPMVQVKSKLTAWSWEREQGEPASPHYLPLLDVTDQHDRRHAAASSPLAEYPPAPPNTTASSSNRGSHPSSARASAPQTPYSESDAEDANLDETEDTNQDTTAADDQVEEGDDPVELRIKGALSRFRSATVPTSSTDYMSIPLFAAAAEHSRRLSNLPEEDEHFASHRDSVDMYRAKHLRDTTEHAPRLQHTRDSFFITKSKFEARKFAEVPSGSFGWVTGGLSPILDSSPPDAGRGEGVQAMARAGEGKRRRGREEEHPLEHVGCEVCAVEWEKWFEARRRVDEGEEEGS</sequence>
<dbReference type="EMBL" id="RIBY02000224">
    <property type="protein sequence ID" value="KAH9844812.1"/>
    <property type="molecule type" value="Genomic_DNA"/>
</dbReference>
<feature type="region of interest" description="Disordered" evidence="1">
    <location>
        <begin position="335"/>
        <end position="435"/>
    </location>
</feature>
<reference evidence="2 3" key="1">
    <citation type="journal article" date="2018" name="IMA Fungus">
        <title>IMA Genome-F 10: Nine draft genome sequences of Claviceps purpurea s.lat., including C. arundinis, C. humidiphila, and C. cf. spartinae, pseudomolecules for the pitch canker pathogen Fusarium circinatum, draft genome of Davidsoniella eucalypti, Grosmannia galeiformis, Quambalaria eucalypti, and Teratosphaeria destructans.</title>
        <authorList>
            <person name="Wingfield B.D."/>
            <person name="Liu M."/>
            <person name="Nguyen H.D."/>
            <person name="Lane F.A."/>
            <person name="Morgan S.W."/>
            <person name="De Vos L."/>
            <person name="Wilken P.M."/>
            <person name="Duong T.A."/>
            <person name="Aylward J."/>
            <person name="Coetzee M.P."/>
            <person name="Dadej K."/>
            <person name="De Beer Z.W."/>
            <person name="Findlay W."/>
            <person name="Havenga M."/>
            <person name="Kolarik M."/>
            <person name="Menzies J.G."/>
            <person name="Naidoo K."/>
            <person name="Pochopski O."/>
            <person name="Shoukouhi P."/>
            <person name="Santana Q.C."/>
            <person name="Seifert K.A."/>
            <person name="Soal N."/>
            <person name="Steenkamp E.T."/>
            <person name="Tatham C.T."/>
            <person name="van der Nest M.A."/>
            <person name="Wingfield M.J."/>
        </authorList>
    </citation>
    <scope>NUCLEOTIDE SEQUENCE [LARGE SCALE GENOMIC DNA]</scope>
    <source>
        <strain evidence="2">CMW44962</strain>
    </source>
</reference>
<evidence type="ECO:0000313" key="3">
    <source>
        <dbReference type="Proteomes" id="UP001138500"/>
    </source>
</evidence>
<feature type="region of interest" description="Disordered" evidence="1">
    <location>
        <begin position="776"/>
        <end position="809"/>
    </location>
</feature>
<protein>
    <submittedName>
        <fullName evidence="2">Uncharacterized protein</fullName>
    </submittedName>
</protein>
<proteinExistence type="predicted"/>
<accession>A0A9W7SZQ8</accession>
<feature type="region of interest" description="Disordered" evidence="1">
    <location>
        <begin position="586"/>
        <end position="661"/>
    </location>
</feature>
<keyword evidence="3" id="KW-1185">Reference proteome</keyword>